<proteinExistence type="predicted"/>
<comment type="caution">
    <text evidence="1">The sequence shown here is derived from an EMBL/GenBank/DDBJ whole genome shotgun (WGS) entry which is preliminary data.</text>
</comment>
<accession>A0AAE8SQA0</accession>
<dbReference type="AlphaFoldDB" id="A0AAE8SQA0"/>
<gene>
    <name evidence="1" type="ORF">FTOL_13893</name>
</gene>
<dbReference type="EMBL" id="ONZP01001165">
    <property type="protein sequence ID" value="SPJ93287.1"/>
    <property type="molecule type" value="Genomic_DNA"/>
</dbReference>
<sequence length="30" mass="3372">MCQHIATQLTPIGSSDGEEWYLPDKMLAHV</sequence>
<keyword evidence="2" id="KW-1185">Reference proteome</keyword>
<protein>
    <submittedName>
        <fullName evidence="1">Uncharacterized protein</fullName>
    </submittedName>
</protein>
<organism evidence="1 2">
    <name type="scientific">Fusarium torulosum</name>
    <dbReference type="NCBI Taxonomy" id="33205"/>
    <lineage>
        <taxon>Eukaryota</taxon>
        <taxon>Fungi</taxon>
        <taxon>Dikarya</taxon>
        <taxon>Ascomycota</taxon>
        <taxon>Pezizomycotina</taxon>
        <taxon>Sordariomycetes</taxon>
        <taxon>Hypocreomycetidae</taxon>
        <taxon>Hypocreales</taxon>
        <taxon>Nectriaceae</taxon>
        <taxon>Fusarium</taxon>
    </lineage>
</organism>
<dbReference type="Proteomes" id="UP001187734">
    <property type="component" value="Unassembled WGS sequence"/>
</dbReference>
<name>A0AAE8SQA0_9HYPO</name>
<evidence type="ECO:0000313" key="1">
    <source>
        <dbReference type="EMBL" id="SPJ93287.1"/>
    </source>
</evidence>
<evidence type="ECO:0000313" key="2">
    <source>
        <dbReference type="Proteomes" id="UP001187734"/>
    </source>
</evidence>
<reference evidence="1" key="1">
    <citation type="submission" date="2018-03" db="EMBL/GenBank/DDBJ databases">
        <authorList>
            <person name="Guldener U."/>
        </authorList>
    </citation>
    <scope>NUCLEOTIDE SEQUENCE</scope>
</reference>